<gene>
    <name evidence="1" type="ORF">PENTCL1PPCAC_28947</name>
</gene>
<dbReference type="AlphaFoldDB" id="A0AAV5UKE9"/>
<keyword evidence="2" id="KW-1185">Reference proteome</keyword>
<dbReference type="GO" id="GO:0000724">
    <property type="term" value="P:double-strand break repair via homologous recombination"/>
    <property type="evidence" value="ECO:0007669"/>
    <property type="project" value="TreeGrafter"/>
</dbReference>
<dbReference type="Proteomes" id="UP001432027">
    <property type="component" value="Unassembled WGS sequence"/>
</dbReference>
<sequence length="331" mass="38488">ILRDESISLDRIIALAKSTDQHRVLIEFDQFLFRNPLMTEKQFYLGFIRILLTHQHGEHSVIPYSALCSYRIRGVTGDGLRDLVDLLIALANEKLQKMHTEVRQLVRDVDGKRMVAVVTEMMDARELMKGSPLSELELATLFEWVHSMFVFGNGHIDSADVFAFSKSFGLQDERTREILHFLIKHDYFEKTESGFAISFRGMLELDPVVTGRFRLRLCSRCDRLVVMTQRRLGSVNDEVVHAGCNEKAPSNNNFEMTPYLLRIHGVEKLVQKNRVQRHRRRVKRMKRDNVFDVTSEDEEDFLNEVWSEGEDAQYEQSEIEKICLDDAGLKY</sequence>
<dbReference type="GO" id="GO:0005634">
    <property type="term" value="C:nucleus"/>
    <property type="evidence" value="ECO:0007669"/>
    <property type="project" value="TreeGrafter"/>
</dbReference>
<comment type="caution">
    <text evidence="1">The sequence shown here is derived from an EMBL/GenBank/DDBJ whole genome shotgun (WGS) entry which is preliminary data.</text>
</comment>
<protein>
    <submittedName>
        <fullName evidence="1">Uncharacterized protein</fullName>
    </submittedName>
</protein>
<proteinExistence type="predicted"/>
<feature type="non-terminal residue" evidence="1">
    <location>
        <position position="1"/>
    </location>
</feature>
<accession>A0AAV5UKE9</accession>
<evidence type="ECO:0000313" key="1">
    <source>
        <dbReference type="EMBL" id="GMT06773.1"/>
    </source>
</evidence>
<dbReference type="PANTHER" id="PTHR20973">
    <property type="entry name" value="NON-SMC ELEMENT 1-RELATED"/>
    <property type="match status" value="1"/>
</dbReference>
<dbReference type="EMBL" id="BTSX01000006">
    <property type="protein sequence ID" value="GMT06773.1"/>
    <property type="molecule type" value="Genomic_DNA"/>
</dbReference>
<name>A0AAV5UKE9_9BILA</name>
<reference evidence="1" key="1">
    <citation type="submission" date="2023-10" db="EMBL/GenBank/DDBJ databases">
        <title>Genome assembly of Pristionchus species.</title>
        <authorList>
            <person name="Yoshida K."/>
            <person name="Sommer R.J."/>
        </authorList>
    </citation>
    <scope>NUCLEOTIDE SEQUENCE</scope>
    <source>
        <strain evidence="1">RS0144</strain>
    </source>
</reference>
<dbReference type="GO" id="GO:0030915">
    <property type="term" value="C:Smc5-Smc6 complex"/>
    <property type="evidence" value="ECO:0007669"/>
    <property type="project" value="InterPro"/>
</dbReference>
<dbReference type="PANTHER" id="PTHR20973:SF0">
    <property type="entry name" value="NON-STRUCTURAL MAINTENANCE OF CHROMOSOMES ELEMENT 1 HOMOLOG"/>
    <property type="match status" value="1"/>
</dbReference>
<organism evidence="1 2">
    <name type="scientific">Pristionchus entomophagus</name>
    <dbReference type="NCBI Taxonomy" id="358040"/>
    <lineage>
        <taxon>Eukaryota</taxon>
        <taxon>Metazoa</taxon>
        <taxon>Ecdysozoa</taxon>
        <taxon>Nematoda</taxon>
        <taxon>Chromadorea</taxon>
        <taxon>Rhabditida</taxon>
        <taxon>Rhabditina</taxon>
        <taxon>Diplogasteromorpha</taxon>
        <taxon>Diplogasteroidea</taxon>
        <taxon>Neodiplogasteridae</taxon>
        <taxon>Pristionchus</taxon>
    </lineage>
</organism>
<dbReference type="InterPro" id="IPR011513">
    <property type="entry name" value="Nse1"/>
</dbReference>
<dbReference type="GO" id="GO:0004842">
    <property type="term" value="F:ubiquitin-protein transferase activity"/>
    <property type="evidence" value="ECO:0007669"/>
    <property type="project" value="TreeGrafter"/>
</dbReference>
<evidence type="ECO:0000313" key="2">
    <source>
        <dbReference type="Proteomes" id="UP001432027"/>
    </source>
</evidence>